<name>A0AAE3R0N9_9BACT</name>
<accession>A0AAE3R0N9</accession>
<keyword evidence="3" id="KW-1185">Reference proteome</keyword>
<evidence type="ECO:0000256" key="1">
    <source>
        <dbReference type="SAM" id="SignalP"/>
    </source>
</evidence>
<comment type="caution">
    <text evidence="2">The sequence shown here is derived from an EMBL/GenBank/DDBJ whole genome shotgun (WGS) entry which is preliminary data.</text>
</comment>
<reference evidence="2" key="1">
    <citation type="submission" date="2023-05" db="EMBL/GenBank/DDBJ databases">
        <authorList>
            <person name="Zhang X."/>
        </authorList>
    </citation>
    <scope>NUCLEOTIDE SEQUENCE</scope>
    <source>
        <strain evidence="2">BD1B2-1</strain>
    </source>
</reference>
<dbReference type="EMBL" id="JASJOU010000001">
    <property type="protein sequence ID" value="MDJ1499467.1"/>
    <property type="molecule type" value="Genomic_DNA"/>
</dbReference>
<sequence>MKTNYVIGWILLLTSLVLTSTGAYAQESKPGLVLNIGLTNGYNLTSGNSVVKNYYSIGGRINLIFNDKWFVGYTQNGSIAPGNLVKNAGFEKSRIYEYALSGGRKWNLGAQTYLRGNLNAGISEFKVKTGSGSEWDDDFSDISTSAATSYLAGAETAIGFRLNKYLAIEAGMYYRRYFKNDQLIIATGDLNSLGVTLSLAGNLNLTK</sequence>
<gene>
    <name evidence="2" type="ORF">QNI22_02355</name>
</gene>
<proteinExistence type="predicted"/>
<evidence type="ECO:0008006" key="4">
    <source>
        <dbReference type="Google" id="ProtNLM"/>
    </source>
</evidence>
<keyword evidence="1" id="KW-0732">Signal</keyword>
<feature type="chain" id="PRO_5042298073" description="Outer membrane protein beta-barrel domain-containing protein" evidence="1">
    <location>
        <begin position="26"/>
        <end position="207"/>
    </location>
</feature>
<evidence type="ECO:0000313" key="2">
    <source>
        <dbReference type="EMBL" id="MDJ1499467.1"/>
    </source>
</evidence>
<dbReference type="AlphaFoldDB" id="A0AAE3R0N9"/>
<dbReference type="RefSeq" id="WP_314508988.1">
    <property type="nucleotide sequence ID" value="NZ_JASJOU010000001.1"/>
</dbReference>
<evidence type="ECO:0000313" key="3">
    <source>
        <dbReference type="Proteomes" id="UP001232063"/>
    </source>
</evidence>
<dbReference type="Proteomes" id="UP001232063">
    <property type="component" value="Unassembled WGS sequence"/>
</dbReference>
<protein>
    <recommendedName>
        <fullName evidence="4">Outer membrane protein beta-barrel domain-containing protein</fullName>
    </recommendedName>
</protein>
<organism evidence="2 3">
    <name type="scientific">Xanthocytophaga agilis</name>
    <dbReference type="NCBI Taxonomy" id="3048010"/>
    <lineage>
        <taxon>Bacteria</taxon>
        <taxon>Pseudomonadati</taxon>
        <taxon>Bacteroidota</taxon>
        <taxon>Cytophagia</taxon>
        <taxon>Cytophagales</taxon>
        <taxon>Rhodocytophagaceae</taxon>
        <taxon>Xanthocytophaga</taxon>
    </lineage>
</organism>
<feature type="signal peptide" evidence="1">
    <location>
        <begin position="1"/>
        <end position="25"/>
    </location>
</feature>